<comment type="caution">
    <text evidence="8">The sequence shown here is derived from an EMBL/GenBank/DDBJ whole genome shotgun (WGS) entry which is preliminary data.</text>
</comment>
<dbReference type="FunFam" id="3.30.70.330:FF:000001">
    <property type="entry name" value="50S ribosomal protein L23"/>
    <property type="match status" value="1"/>
</dbReference>
<evidence type="ECO:0000256" key="4">
    <source>
        <dbReference type="ARBA" id="ARBA00022980"/>
    </source>
</evidence>
<evidence type="ECO:0000256" key="2">
    <source>
        <dbReference type="ARBA" id="ARBA00022730"/>
    </source>
</evidence>
<evidence type="ECO:0000256" key="5">
    <source>
        <dbReference type="ARBA" id="ARBA00023274"/>
    </source>
</evidence>
<keyword evidence="3 6" id="KW-0694">RNA-binding</keyword>
<dbReference type="RefSeq" id="WP_039719523.1">
    <property type="nucleotide sequence ID" value="NZ_AWXV01000002.1"/>
</dbReference>
<dbReference type="InterPro" id="IPR001014">
    <property type="entry name" value="Ribosomal_uL23_CS"/>
</dbReference>
<dbReference type="InterPro" id="IPR013025">
    <property type="entry name" value="Ribosomal_uL23-like"/>
</dbReference>
<evidence type="ECO:0000256" key="1">
    <source>
        <dbReference type="ARBA" id="ARBA00006700"/>
    </source>
</evidence>
<organism evidence="8 9">
    <name type="scientific">Candidatus Riesia pediculischaeffi PTSU</name>
    <dbReference type="NCBI Taxonomy" id="1401651"/>
    <lineage>
        <taxon>Bacteria</taxon>
        <taxon>Pseudomonadati</taxon>
        <taxon>Pseudomonadota</taxon>
        <taxon>Gammaproteobacteria</taxon>
        <taxon>Enterobacterales</taxon>
        <taxon>Enterobacteriaceae</taxon>
        <taxon>Candidatus Riesia</taxon>
    </lineage>
</organism>
<dbReference type="NCBIfam" id="NF004363">
    <property type="entry name" value="PRK05738.2-4"/>
    <property type="match status" value="1"/>
</dbReference>
<proteinExistence type="inferred from homology"/>
<dbReference type="GO" id="GO:1990904">
    <property type="term" value="C:ribonucleoprotein complex"/>
    <property type="evidence" value="ECO:0007669"/>
    <property type="project" value="UniProtKB-KW"/>
</dbReference>
<evidence type="ECO:0000256" key="3">
    <source>
        <dbReference type="ARBA" id="ARBA00022884"/>
    </source>
</evidence>
<dbReference type="GO" id="GO:0019843">
    <property type="term" value="F:rRNA binding"/>
    <property type="evidence" value="ECO:0007669"/>
    <property type="project" value="UniProtKB-UniRule"/>
</dbReference>
<dbReference type="AlphaFoldDB" id="A0A0C1V8H0"/>
<protein>
    <recommendedName>
        <fullName evidence="6">Large ribosomal subunit protein uL23</fullName>
    </recommendedName>
</protein>
<comment type="function">
    <text evidence="6">One of the early assembly proteins it binds 23S rRNA. One of the proteins that surrounds the polypeptide exit tunnel on the outside of the ribosome. Forms the main docking site for trigger factor binding to the ribosome.</text>
</comment>
<dbReference type="InterPro" id="IPR012678">
    <property type="entry name" value="Ribosomal_uL23/eL15/eS24_sf"/>
</dbReference>
<comment type="subunit">
    <text evidence="6">Part of the 50S ribosomal subunit. Contacts protein L29, and trigger factor when it is bound to the ribosome.</text>
</comment>
<name>A0A0C1V8H0_9ENTR</name>
<dbReference type="HOGENOM" id="CLU_037562_3_1_6"/>
<dbReference type="GO" id="GO:0003735">
    <property type="term" value="F:structural constituent of ribosome"/>
    <property type="evidence" value="ECO:0007669"/>
    <property type="project" value="InterPro"/>
</dbReference>
<accession>A0A0C1V8H0</accession>
<dbReference type="Gene3D" id="3.30.70.330">
    <property type="match status" value="1"/>
</dbReference>
<dbReference type="Proteomes" id="UP000054529">
    <property type="component" value="Unassembled WGS sequence"/>
</dbReference>
<evidence type="ECO:0000256" key="6">
    <source>
        <dbReference type="HAMAP-Rule" id="MF_01369"/>
    </source>
</evidence>
<dbReference type="GO" id="GO:0005840">
    <property type="term" value="C:ribosome"/>
    <property type="evidence" value="ECO:0007669"/>
    <property type="project" value="UniProtKB-KW"/>
</dbReference>
<dbReference type="OrthoDB" id="9793353at2"/>
<dbReference type="HAMAP" id="MF_01369_B">
    <property type="entry name" value="Ribosomal_uL23_B"/>
    <property type="match status" value="1"/>
</dbReference>
<evidence type="ECO:0000313" key="9">
    <source>
        <dbReference type="Proteomes" id="UP000054529"/>
    </source>
</evidence>
<dbReference type="PROSITE" id="PS00050">
    <property type="entry name" value="RIBOSOMAL_L23"/>
    <property type="match status" value="1"/>
</dbReference>
<dbReference type="GO" id="GO:0006412">
    <property type="term" value="P:translation"/>
    <property type="evidence" value="ECO:0007669"/>
    <property type="project" value="UniProtKB-UniRule"/>
</dbReference>
<dbReference type="PANTHER" id="PTHR11620">
    <property type="entry name" value="60S RIBOSOMAL PROTEIN L23A"/>
    <property type="match status" value="1"/>
</dbReference>
<dbReference type="InterPro" id="IPR012677">
    <property type="entry name" value="Nucleotide-bd_a/b_plait_sf"/>
</dbReference>
<keyword evidence="2 6" id="KW-0699">rRNA-binding</keyword>
<dbReference type="Pfam" id="PF00276">
    <property type="entry name" value="Ribosomal_L23"/>
    <property type="match status" value="1"/>
</dbReference>
<evidence type="ECO:0000256" key="7">
    <source>
        <dbReference type="RuleBase" id="RU003934"/>
    </source>
</evidence>
<dbReference type="EMBL" id="AWXV01000002">
    <property type="protein sequence ID" value="KIE64143.1"/>
    <property type="molecule type" value="Genomic_DNA"/>
</dbReference>
<dbReference type="SUPFAM" id="SSF54189">
    <property type="entry name" value="Ribosomal proteins S24e, L23 and L15e"/>
    <property type="match status" value="1"/>
</dbReference>
<dbReference type="NCBIfam" id="NF004359">
    <property type="entry name" value="PRK05738.1-3"/>
    <property type="match status" value="1"/>
</dbReference>
<keyword evidence="4 6" id="KW-0689">Ribosomal protein</keyword>
<gene>
    <name evidence="6" type="primary">rplW</name>
    <name evidence="8" type="ORF">P689_119114</name>
</gene>
<sequence>MIRKDRLYKILHLSHISEKSSKLIEKNNFFTVKVDIKSDKTEIKQSIEKIFHVLVEKVRTLIVKGKKKKFGKSFGSRKTWKKAYIKLKKGQNLNLVENK</sequence>
<keyword evidence="5 6" id="KW-0687">Ribonucleoprotein</keyword>
<reference evidence="8 9" key="1">
    <citation type="journal article" date="2014" name="G3 (Bethesda)">
        <title>Genome sequence of Candidatus Riesia pediculischaeffi, endosymbiont of chimpanzee lice, and genomic comparison of recently acquired endosymbionts from human and chimpanzee lice.</title>
        <authorList>
            <person name="Boyd B.M."/>
            <person name="Allen J.M."/>
            <person name="de Crecy-Lagard V."/>
            <person name="Reed D.L."/>
        </authorList>
    </citation>
    <scope>NUCLEOTIDE SEQUENCE [LARGE SCALE GENOMIC DNA]</scope>
    <source>
        <strain evidence="8 9">PTSU</strain>
    </source>
</reference>
<evidence type="ECO:0000313" key="8">
    <source>
        <dbReference type="EMBL" id="KIE64143.1"/>
    </source>
</evidence>
<comment type="similarity">
    <text evidence="1 6 7">Belongs to the universal ribosomal protein uL23 family.</text>
</comment>